<dbReference type="InterPro" id="IPR003737">
    <property type="entry name" value="GlcNAc_PI_deacetylase-related"/>
</dbReference>
<dbReference type="Pfam" id="PF02585">
    <property type="entry name" value="PIG-L"/>
    <property type="match status" value="1"/>
</dbReference>
<reference evidence="2 3" key="1">
    <citation type="submission" date="2016-09" db="EMBL/GenBank/DDBJ databases">
        <title>Couchioplanes caeruleus draft genome sequence.</title>
        <authorList>
            <person name="Sheehan J."/>
            <person name="Caffrey P."/>
        </authorList>
    </citation>
    <scope>NUCLEOTIDE SEQUENCE [LARGE SCALE GENOMIC DNA]</scope>
    <source>
        <strain evidence="2 3">DSM 43634</strain>
    </source>
</reference>
<dbReference type="InterPro" id="IPR024078">
    <property type="entry name" value="LmbE-like_dom_sf"/>
</dbReference>
<protein>
    <recommendedName>
        <fullName evidence="4">LmbE family N-acetylglucosaminyl deacetylase</fullName>
    </recommendedName>
</protein>
<sequence>MASPQELVLMAVHAHPGPESTNTGGILAHYARQGVRVVLVTCTDGELGAGPDGAGPGQQGHDPSAVAETRLAELREACGHLGVHHLERLGYLDSGMTDGGPRRPEAFRDVPEESVAERIGALIERYHPQVVVTYDPEVHYHPDHTHAALATLRAARETGIPAKVYSVALGAAYWNEIHDAAVREGLREAGDKPRLSAETQWVDGRITTTVDVATVLARKQAAILAHASQIRGTWIERLFSREMPAVLGRESYIRTWDRSGSPLPDQDLFAGITDRV</sequence>
<dbReference type="EMBL" id="MEIA01000098">
    <property type="protein sequence ID" value="OJF14436.1"/>
    <property type="molecule type" value="Genomic_DNA"/>
</dbReference>
<comment type="caution">
    <text evidence="2">The sequence shown here is derived from an EMBL/GenBank/DDBJ whole genome shotgun (WGS) entry which is preliminary data.</text>
</comment>
<gene>
    <name evidence="2" type="ORF">BG844_09680</name>
</gene>
<dbReference type="Proteomes" id="UP000182486">
    <property type="component" value="Unassembled WGS sequence"/>
</dbReference>
<dbReference type="PANTHER" id="PTHR12993">
    <property type="entry name" value="N-ACETYLGLUCOSAMINYL-PHOSPHATIDYLINOSITOL DE-N-ACETYLASE-RELATED"/>
    <property type="match status" value="1"/>
</dbReference>
<evidence type="ECO:0000313" key="2">
    <source>
        <dbReference type="EMBL" id="OJF14436.1"/>
    </source>
</evidence>
<dbReference type="SUPFAM" id="SSF102588">
    <property type="entry name" value="LmbE-like"/>
    <property type="match status" value="1"/>
</dbReference>
<accession>A0A1K0GT70</accession>
<dbReference type="GO" id="GO:0016137">
    <property type="term" value="P:glycoside metabolic process"/>
    <property type="evidence" value="ECO:0007669"/>
    <property type="project" value="UniProtKB-ARBA"/>
</dbReference>
<proteinExistence type="predicted"/>
<evidence type="ECO:0000313" key="3">
    <source>
        <dbReference type="Proteomes" id="UP000182486"/>
    </source>
</evidence>
<dbReference type="AlphaFoldDB" id="A0A1K0GT70"/>
<keyword evidence="3" id="KW-1185">Reference proteome</keyword>
<evidence type="ECO:0008006" key="4">
    <source>
        <dbReference type="Google" id="ProtNLM"/>
    </source>
</evidence>
<evidence type="ECO:0000256" key="1">
    <source>
        <dbReference type="ARBA" id="ARBA00022833"/>
    </source>
</evidence>
<dbReference type="Gene3D" id="3.40.50.10320">
    <property type="entry name" value="LmbE-like"/>
    <property type="match status" value="1"/>
</dbReference>
<organism evidence="2 3">
    <name type="scientific">Couchioplanes caeruleus subsp. caeruleus</name>
    <dbReference type="NCBI Taxonomy" id="56427"/>
    <lineage>
        <taxon>Bacteria</taxon>
        <taxon>Bacillati</taxon>
        <taxon>Actinomycetota</taxon>
        <taxon>Actinomycetes</taxon>
        <taxon>Micromonosporales</taxon>
        <taxon>Micromonosporaceae</taxon>
        <taxon>Couchioplanes</taxon>
    </lineage>
</organism>
<dbReference type="PANTHER" id="PTHR12993:SF11">
    <property type="entry name" value="N-ACETYLGLUCOSAMINYL-PHOSPHATIDYLINOSITOL DE-N-ACETYLASE"/>
    <property type="match status" value="1"/>
</dbReference>
<dbReference type="GO" id="GO:0016811">
    <property type="term" value="F:hydrolase activity, acting on carbon-nitrogen (but not peptide) bonds, in linear amides"/>
    <property type="evidence" value="ECO:0007669"/>
    <property type="project" value="TreeGrafter"/>
</dbReference>
<dbReference type="RefSeq" id="WP_071804722.1">
    <property type="nucleotide sequence ID" value="NZ_MEIA01000098.1"/>
</dbReference>
<keyword evidence="1" id="KW-0862">Zinc</keyword>
<name>A0A1K0GT70_9ACTN</name>